<evidence type="ECO:0000313" key="2">
    <source>
        <dbReference type="Proteomes" id="UP001143328"/>
    </source>
</evidence>
<comment type="caution">
    <text evidence="1">The sequence shown here is derived from an EMBL/GenBank/DDBJ whole genome shotgun (WGS) entry which is preliminary data.</text>
</comment>
<proteinExistence type="predicted"/>
<reference evidence="1" key="1">
    <citation type="journal article" date="2014" name="Int. J. Syst. Evol. Microbiol.">
        <title>Complete genome sequence of Corynebacterium casei LMG S-19264T (=DSM 44701T), isolated from a smear-ripened cheese.</title>
        <authorList>
            <consortium name="US DOE Joint Genome Institute (JGI-PGF)"/>
            <person name="Walter F."/>
            <person name="Albersmeier A."/>
            <person name="Kalinowski J."/>
            <person name="Ruckert C."/>
        </authorList>
    </citation>
    <scope>NUCLEOTIDE SEQUENCE</scope>
    <source>
        <strain evidence="1">VKM B-2935</strain>
    </source>
</reference>
<name>A0A9W6K4V9_9PSED</name>
<evidence type="ECO:0000313" key="1">
    <source>
        <dbReference type="EMBL" id="GLK88293.1"/>
    </source>
</evidence>
<keyword evidence="2" id="KW-1185">Reference proteome</keyword>
<protein>
    <recommendedName>
        <fullName evidence="3">DUF3077 domain-containing protein</fullName>
    </recommendedName>
</protein>
<dbReference type="RefSeq" id="WP_271194521.1">
    <property type="nucleotide sequence ID" value="NZ_BSFN01000003.1"/>
</dbReference>
<gene>
    <name evidence="1" type="ORF">GCM10017655_13550</name>
</gene>
<accession>A0A9W6K4V9</accession>
<dbReference type="EMBL" id="BSFN01000003">
    <property type="protein sequence ID" value="GLK88293.1"/>
    <property type="molecule type" value="Genomic_DNA"/>
</dbReference>
<reference evidence="1" key="2">
    <citation type="submission" date="2023-01" db="EMBL/GenBank/DDBJ databases">
        <authorList>
            <person name="Sun Q."/>
            <person name="Evtushenko L."/>
        </authorList>
    </citation>
    <scope>NUCLEOTIDE SEQUENCE</scope>
    <source>
        <strain evidence="1">VKM B-2935</strain>
    </source>
</reference>
<dbReference type="Proteomes" id="UP001143328">
    <property type="component" value="Unassembled WGS sequence"/>
</dbReference>
<evidence type="ECO:0008006" key="3">
    <source>
        <dbReference type="Google" id="ProtNLM"/>
    </source>
</evidence>
<sequence>MSQPKNTTIPNSAQPLGLTVPVDFHNNTADGGHLLSVNGGFSSSEALTVAAELADGIKMLSVRLHSAVNEGDLIYCEEITALGFLAESVASLVYSVNRSQAVQGGAQ</sequence>
<organism evidence="1 2">
    <name type="scientific">Pseudomonas turukhanskensis</name>
    <dbReference type="NCBI Taxonomy" id="1806536"/>
    <lineage>
        <taxon>Bacteria</taxon>
        <taxon>Pseudomonadati</taxon>
        <taxon>Pseudomonadota</taxon>
        <taxon>Gammaproteobacteria</taxon>
        <taxon>Pseudomonadales</taxon>
        <taxon>Pseudomonadaceae</taxon>
        <taxon>Pseudomonas</taxon>
    </lineage>
</organism>
<dbReference type="AlphaFoldDB" id="A0A9W6K4V9"/>